<dbReference type="InterPro" id="IPR029055">
    <property type="entry name" value="Ntn_hydrolases_N"/>
</dbReference>
<feature type="non-terminal residue" evidence="4">
    <location>
        <position position="1"/>
    </location>
</feature>
<organism evidence="4">
    <name type="scientific">Cladocopium goreaui</name>
    <dbReference type="NCBI Taxonomy" id="2562237"/>
    <lineage>
        <taxon>Eukaryota</taxon>
        <taxon>Sar</taxon>
        <taxon>Alveolata</taxon>
        <taxon>Dinophyceae</taxon>
        <taxon>Suessiales</taxon>
        <taxon>Symbiodiniaceae</taxon>
        <taxon>Cladocopium</taxon>
    </lineage>
</organism>
<gene>
    <name evidence="4" type="ORF">C1SCF055_LOCUS31964</name>
</gene>
<dbReference type="InterPro" id="IPR043146">
    <property type="entry name" value="Penicillin_amidase_N_B-knob"/>
</dbReference>
<comment type="caution">
    <text evidence="4">The sequence shown here is derived from an EMBL/GenBank/DDBJ whole genome shotgun (WGS) entry which is preliminary data.</text>
</comment>
<evidence type="ECO:0000313" key="4">
    <source>
        <dbReference type="EMBL" id="CAI4006318.1"/>
    </source>
</evidence>
<reference evidence="4" key="1">
    <citation type="submission" date="2022-10" db="EMBL/GenBank/DDBJ databases">
        <authorList>
            <person name="Chen Y."/>
            <person name="Dougan E. K."/>
            <person name="Chan C."/>
            <person name="Rhodes N."/>
            <person name="Thang M."/>
        </authorList>
    </citation>
    <scope>NUCLEOTIDE SEQUENCE</scope>
</reference>
<dbReference type="EMBL" id="CAMXCT010003795">
    <property type="protein sequence ID" value="CAI4006318.1"/>
    <property type="molecule type" value="Genomic_DNA"/>
</dbReference>
<dbReference type="OrthoDB" id="330152at2759"/>
<dbReference type="Gene3D" id="3.60.20.10">
    <property type="entry name" value="Glutamine Phosphoribosylpyrophosphate, subunit 1, domain 1"/>
    <property type="match status" value="1"/>
</dbReference>
<dbReference type="EMBL" id="CAMXCT020003795">
    <property type="protein sequence ID" value="CAL1159693.1"/>
    <property type="molecule type" value="Genomic_DNA"/>
</dbReference>
<evidence type="ECO:0000313" key="6">
    <source>
        <dbReference type="EMBL" id="CAL4793630.1"/>
    </source>
</evidence>
<dbReference type="GO" id="GO:0017000">
    <property type="term" value="P:antibiotic biosynthetic process"/>
    <property type="evidence" value="ECO:0007669"/>
    <property type="project" value="InterPro"/>
</dbReference>
<dbReference type="Gene3D" id="2.30.120.10">
    <property type="match status" value="1"/>
</dbReference>
<evidence type="ECO:0000256" key="3">
    <source>
        <dbReference type="ARBA" id="ARBA00023145"/>
    </source>
</evidence>
<proteinExistence type="inferred from homology"/>
<protein>
    <submittedName>
        <fullName evidence="6">Penicillin acylase family protein</fullName>
    </submittedName>
</protein>
<dbReference type="AlphaFoldDB" id="A0A9P1DCX3"/>
<evidence type="ECO:0000313" key="7">
    <source>
        <dbReference type="Proteomes" id="UP001152797"/>
    </source>
</evidence>
<sequence length="426" mass="48415">MAPGWLGSLLNWPFRCIGQRSLPETHGVFEAELQRPTEAELLRDEFGVPHIFAATEHEHDLFFLNGVVHAQDRLWQMHSGRMLASGRLCEMVGSKALDLDRFLRQLGLRQLAEEDAQHLRDCGLPDSAEALRMMEAYAEGVNWYAFRCVKRKRLPLEFTLTGQSWEEWTPVHSLALIRFWGFAMNYGFQHALLRRSLAELLGKDLAELWTNTKEEEASIPFTVDRAAWEAFKKVDLSAIPKIPKGDGSNWWAVHGKHTSTGKPLLVGDPHLSIRIPNFWYEIHGTLRDSQPFALHGVAPPGIPATLIGQNGKFANSITLAYCDVEDVFLERVKDGKYLHKGEWHRCNLRSEIIKVKNSESQECLCRSTCHGPLLEGQVLGKHEDFKTAMLEQVKKEEDEEVFIAYAAIALRPKSLSALSLWKILRT</sequence>
<evidence type="ECO:0000256" key="2">
    <source>
        <dbReference type="ARBA" id="ARBA00022801"/>
    </source>
</evidence>
<keyword evidence="3" id="KW-0865">Zymogen</keyword>
<keyword evidence="2" id="KW-0378">Hydrolase</keyword>
<name>A0A9P1DCX3_9DINO</name>
<dbReference type="GO" id="GO:0016811">
    <property type="term" value="F:hydrolase activity, acting on carbon-nitrogen (but not peptide) bonds, in linear amides"/>
    <property type="evidence" value="ECO:0007669"/>
    <property type="project" value="InterPro"/>
</dbReference>
<dbReference type="EMBL" id="CAMXCT030003795">
    <property type="protein sequence ID" value="CAL4793630.1"/>
    <property type="molecule type" value="Genomic_DNA"/>
</dbReference>
<dbReference type="InterPro" id="IPR023343">
    <property type="entry name" value="Penicillin_amidase_dom1"/>
</dbReference>
<accession>A0A9P1DCX3</accession>
<comment type="similarity">
    <text evidence="1">Belongs to the peptidase S45 family.</text>
</comment>
<dbReference type="Proteomes" id="UP001152797">
    <property type="component" value="Unassembled WGS sequence"/>
</dbReference>
<evidence type="ECO:0000256" key="1">
    <source>
        <dbReference type="ARBA" id="ARBA00006586"/>
    </source>
</evidence>
<keyword evidence="7" id="KW-1185">Reference proteome</keyword>
<dbReference type="PANTHER" id="PTHR34218">
    <property type="entry name" value="PEPTIDASE S45 PENICILLIN AMIDASE"/>
    <property type="match status" value="1"/>
</dbReference>
<dbReference type="Gene3D" id="1.10.439.10">
    <property type="entry name" value="Penicillin Amidohydrolase, domain 1"/>
    <property type="match status" value="1"/>
</dbReference>
<evidence type="ECO:0000313" key="5">
    <source>
        <dbReference type="EMBL" id="CAL1159693.1"/>
    </source>
</evidence>
<reference evidence="5" key="2">
    <citation type="submission" date="2024-04" db="EMBL/GenBank/DDBJ databases">
        <authorList>
            <person name="Chen Y."/>
            <person name="Shah S."/>
            <person name="Dougan E. K."/>
            <person name="Thang M."/>
            <person name="Chan C."/>
        </authorList>
    </citation>
    <scope>NUCLEOTIDE SEQUENCE [LARGE SCALE GENOMIC DNA]</scope>
</reference>
<dbReference type="Pfam" id="PF01804">
    <property type="entry name" value="Penicil_amidase"/>
    <property type="match status" value="1"/>
</dbReference>
<dbReference type="InterPro" id="IPR002692">
    <property type="entry name" value="S45"/>
</dbReference>
<dbReference type="SUPFAM" id="SSF56235">
    <property type="entry name" value="N-terminal nucleophile aminohydrolases (Ntn hydrolases)"/>
    <property type="match status" value="1"/>
</dbReference>
<dbReference type="PANTHER" id="PTHR34218:SF4">
    <property type="entry name" value="ACYL-HOMOSERINE LACTONE ACYLASE QUIP"/>
    <property type="match status" value="1"/>
</dbReference>